<name>A0ABD1VID2_9LAMI</name>
<proteinExistence type="predicted"/>
<evidence type="ECO:0000313" key="1">
    <source>
        <dbReference type="EMBL" id="KAL2537117.1"/>
    </source>
</evidence>
<dbReference type="AlphaFoldDB" id="A0ABD1VID2"/>
<evidence type="ECO:0000313" key="2">
    <source>
        <dbReference type="Proteomes" id="UP001604277"/>
    </source>
</evidence>
<gene>
    <name evidence="1" type="ORF">Fot_18508</name>
</gene>
<dbReference type="EMBL" id="JBFOLJ010000005">
    <property type="protein sequence ID" value="KAL2537117.1"/>
    <property type="molecule type" value="Genomic_DNA"/>
</dbReference>
<organism evidence="1 2">
    <name type="scientific">Forsythia ovata</name>
    <dbReference type="NCBI Taxonomy" id="205694"/>
    <lineage>
        <taxon>Eukaryota</taxon>
        <taxon>Viridiplantae</taxon>
        <taxon>Streptophyta</taxon>
        <taxon>Embryophyta</taxon>
        <taxon>Tracheophyta</taxon>
        <taxon>Spermatophyta</taxon>
        <taxon>Magnoliopsida</taxon>
        <taxon>eudicotyledons</taxon>
        <taxon>Gunneridae</taxon>
        <taxon>Pentapetalae</taxon>
        <taxon>asterids</taxon>
        <taxon>lamiids</taxon>
        <taxon>Lamiales</taxon>
        <taxon>Oleaceae</taxon>
        <taxon>Forsythieae</taxon>
        <taxon>Forsythia</taxon>
    </lineage>
</organism>
<comment type="caution">
    <text evidence="1">The sequence shown here is derived from an EMBL/GenBank/DDBJ whole genome shotgun (WGS) entry which is preliminary data.</text>
</comment>
<accession>A0ABD1VID2</accession>
<sequence length="113" mass="13064">MDEGTSRARWATADSARSIATSTMISVVGIDRVRRWFELTLSKIWVFKNRKLGFFINFNNKSLQKKCVDSPLSGDEATEETYEPSPKKRFDILPLQKNFELLCKNLCSDRHCE</sequence>
<protein>
    <submittedName>
        <fullName evidence="1">Uncharacterized protein</fullName>
    </submittedName>
</protein>
<dbReference type="Proteomes" id="UP001604277">
    <property type="component" value="Unassembled WGS sequence"/>
</dbReference>
<keyword evidence="2" id="KW-1185">Reference proteome</keyword>
<reference evidence="2" key="1">
    <citation type="submission" date="2024-07" db="EMBL/GenBank/DDBJ databases">
        <title>Two chromosome-level genome assemblies of Korean endemic species Abeliophyllum distichum and Forsythia ovata (Oleaceae).</title>
        <authorList>
            <person name="Jang H."/>
        </authorList>
    </citation>
    <scope>NUCLEOTIDE SEQUENCE [LARGE SCALE GENOMIC DNA]</scope>
</reference>